<dbReference type="OrthoDB" id="3799295at2"/>
<organism evidence="3 4">
    <name type="scientific">Geosporobacter subterraneus DSM 17957</name>
    <dbReference type="NCBI Taxonomy" id="1121919"/>
    <lineage>
        <taxon>Bacteria</taxon>
        <taxon>Bacillati</taxon>
        <taxon>Bacillota</taxon>
        <taxon>Clostridia</taxon>
        <taxon>Peptostreptococcales</taxon>
        <taxon>Thermotaleaceae</taxon>
        <taxon>Geosporobacter</taxon>
    </lineage>
</organism>
<keyword evidence="4" id="KW-1185">Reference proteome</keyword>
<evidence type="ECO:0000313" key="4">
    <source>
        <dbReference type="Proteomes" id="UP000184536"/>
    </source>
</evidence>
<evidence type="ECO:0000259" key="2">
    <source>
        <dbReference type="PROSITE" id="PS50022"/>
    </source>
</evidence>
<dbReference type="GO" id="GO:0016798">
    <property type="term" value="F:hydrolase activity, acting on glycosyl bonds"/>
    <property type="evidence" value="ECO:0007669"/>
    <property type="project" value="UniProtKB-KW"/>
</dbReference>
<reference evidence="4" key="1">
    <citation type="submission" date="2016-11" db="EMBL/GenBank/DDBJ databases">
        <authorList>
            <person name="Varghese N."/>
            <person name="Submissions S."/>
        </authorList>
    </citation>
    <scope>NUCLEOTIDE SEQUENCE [LARGE SCALE GENOMIC DNA]</scope>
    <source>
        <strain evidence="4">DSM 17957</strain>
    </source>
</reference>
<dbReference type="PROSITE" id="PS50022">
    <property type="entry name" value="FA58C_3"/>
    <property type="match status" value="1"/>
</dbReference>
<dbReference type="InterPro" id="IPR008979">
    <property type="entry name" value="Galactose-bd-like_sf"/>
</dbReference>
<dbReference type="Pfam" id="PF00754">
    <property type="entry name" value="F5_F8_type_C"/>
    <property type="match status" value="1"/>
</dbReference>
<proteinExistence type="predicted"/>
<dbReference type="SUPFAM" id="SSF49785">
    <property type="entry name" value="Galactose-binding domain-like"/>
    <property type="match status" value="1"/>
</dbReference>
<dbReference type="EMBL" id="FQZV01000008">
    <property type="protein sequence ID" value="SHI84434.1"/>
    <property type="molecule type" value="Genomic_DNA"/>
</dbReference>
<feature type="domain" description="F5/8 type C" evidence="2">
    <location>
        <begin position="57"/>
        <end position="149"/>
    </location>
</feature>
<dbReference type="RefSeq" id="WP_110940017.1">
    <property type="nucleotide sequence ID" value="NZ_FQZV01000008.1"/>
</dbReference>
<dbReference type="InterPro" id="IPR032329">
    <property type="entry name" value="DUF4855"/>
</dbReference>
<evidence type="ECO:0000256" key="1">
    <source>
        <dbReference type="ARBA" id="ARBA00023295"/>
    </source>
</evidence>
<protein>
    <submittedName>
        <fullName evidence="3">F5/8 type C domain-containing protein</fullName>
    </submittedName>
</protein>
<keyword evidence="1" id="KW-0326">Glycosidase</keyword>
<dbReference type="STRING" id="1121919.SAMN02745975_00735"/>
<accession>A0A1M6EG41</accession>
<dbReference type="Pfam" id="PF16147">
    <property type="entry name" value="DUF4855"/>
    <property type="match status" value="1"/>
</dbReference>
<dbReference type="Proteomes" id="UP000184536">
    <property type="component" value="Unassembled WGS sequence"/>
</dbReference>
<sequence length="516" mass="59410">MLKHKILFVVFILLLLPITSHGETVSYKVEQHAPDAGFQRMEYKSYPGAVEGLLSKSEAWVGFFRQEGRDITVDLGERKPIGEISMEFQQNKGSGILLPKFLEASISIDGEHWSYLGRVGHLVSASDTTVQNRKLLLSFRPMEARYVKLSFPVDVWVFARHLTIKEDVRNTTIERPAILAQGDRFKGASDQYLKIPAIDDILLIYTTGHGDLGLWKKDDFLPLVSYMDSNRKVKDRLFDTFLFLPFPEMKSTQAAWEDYLKSLFKEGEQLDALNQVSRQMQNTYSDLNIRPKVILTIPYPEAKQEVFAENVSFNAETIGSKAALTNRQNAIENYLNQLMAAWETAKYEGIDLAGIYWYKETMDTTIPDEEKLVRYAAELVHAKGHKLYWIPFFGSKGYEKWQDYGFDYVILQPNFYAKEDPPKERMDNVAALARKHHLGVELEIDDKALTNRFYYDLFYQQLDAASELGLDEKTTKAYYMGAKSLLNAYKSNIAPVRKIYDDVYLWIKGNYKPKNS</sequence>
<dbReference type="Gene3D" id="2.60.120.260">
    <property type="entry name" value="Galactose-binding domain-like"/>
    <property type="match status" value="1"/>
</dbReference>
<evidence type="ECO:0000313" key="3">
    <source>
        <dbReference type="EMBL" id="SHI84434.1"/>
    </source>
</evidence>
<keyword evidence="1" id="KW-0378">Hydrolase</keyword>
<dbReference type="AlphaFoldDB" id="A0A1M6EG41"/>
<gene>
    <name evidence="3" type="ORF">SAMN02745975_00735</name>
</gene>
<name>A0A1M6EG41_9FIRM</name>
<dbReference type="InterPro" id="IPR000421">
    <property type="entry name" value="FA58C"/>
</dbReference>